<dbReference type="RefSeq" id="WP_089324973.1">
    <property type="nucleotide sequence ID" value="NZ_FZOR01000004.1"/>
</dbReference>
<protein>
    <submittedName>
        <fullName evidence="1">Uncharacterized protein</fullName>
    </submittedName>
</protein>
<dbReference type="AlphaFoldDB" id="A0A239EHT2"/>
<accession>A0A239EHT2</accession>
<dbReference type="OrthoDB" id="3448364at2"/>
<gene>
    <name evidence="1" type="ORF">SAMN05443665_100463</name>
</gene>
<sequence length="386" mass="42798">MPAVSDFLYGAIYQRQCRFANVERFVDLLGRVMDLTGSADADTAQRRVKAAAASLRGDAVIRSDAEAVAELAARDLESLATVDLSEIGRWETVTRRLDDRSPLIQRRLTAAGLAVTDAPLRVVDEFPEPFNRFTWSAFSPDREDEENFGIPTGVYFRRDRLRPLYSEALFAHEVVHTVTGQTDPEVFAMGLEEGIAEILGTCYGSLAVLPEPVIRNLLVYGRHGAERDKLWSVYLDHTRQAALLYREFGVDGLVELVGRGRAAVHDAERHVVTGTHRDLDLPRGNWDEETTRLVEFTTLGFPPSHVFSPLECLLAINAEAGLTAVEVCRRAGVDPDCGRPVLERLGAKSALFVQDGERIGYSNVGRYLELERTSGVAVIRYLPLAD</sequence>
<dbReference type="Proteomes" id="UP000198318">
    <property type="component" value="Unassembled WGS sequence"/>
</dbReference>
<dbReference type="EMBL" id="FZOR01000004">
    <property type="protein sequence ID" value="SNS44196.1"/>
    <property type="molecule type" value="Genomic_DNA"/>
</dbReference>
<proteinExistence type="predicted"/>
<evidence type="ECO:0000313" key="2">
    <source>
        <dbReference type="Proteomes" id="UP000198318"/>
    </source>
</evidence>
<evidence type="ECO:0000313" key="1">
    <source>
        <dbReference type="EMBL" id="SNS44196.1"/>
    </source>
</evidence>
<reference evidence="1 2" key="1">
    <citation type="submission" date="2017-06" db="EMBL/GenBank/DDBJ databases">
        <authorList>
            <person name="Kim H.J."/>
            <person name="Triplett B.A."/>
        </authorList>
    </citation>
    <scope>NUCLEOTIDE SEQUENCE [LARGE SCALE GENOMIC DNA]</scope>
    <source>
        <strain evidence="1 2">DSM 44715</strain>
    </source>
</reference>
<keyword evidence="2" id="KW-1185">Reference proteome</keyword>
<name>A0A239EHT2_9ACTN</name>
<organism evidence="1 2">
    <name type="scientific">Actinomadura meyerae</name>
    <dbReference type="NCBI Taxonomy" id="240840"/>
    <lineage>
        <taxon>Bacteria</taxon>
        <taxon>Bacillati</taxon>
        <taxon>Actinomycetota</taxon>
        <taxon>Actinomycetes</taxon>
        <taxon>Streptosporangiales</taxon>
        <taxon>Thermomonosporaceae</taxon>
        <taxon>Actinomadura</taxon>
    </lineage>
</organism>